<evidence type="ECO:0000256" key="9">
    <source>
        <dbReference type="PROSITE-ProRule" id="PRU00169"/>
    </source>
</evidence>
<dbReference type="Proteomes" id="UP001375370">
    <property type="component" value="Chromosome"/>
</dbReference>
<dbReference type="Gene3D" id="3.40.50.2300">
    <property type="match status" value="1"/>
</dbReference>
<dbReference type="SMART" id="SM00388">
    <property type="entry name" value="HisKA"/>
    <property type="match status" value="1"/>
</dbReference>
<dbReference type="InterPro" id="IPR013767">
    <property type="entry name" value="PAS_fold"/>
</dbReference>
<dbReference type="PROSITE" id="PS50110">
    <property type="entry name" value="RESPONSE_REGULATORY"/>
    <property type="match status" value="1"/>
</dbReference>
<accession>A0ABZ2J3B3</accession>
<dbReference type="EMBL" id="CP146612">
    <property type="protein sequence ID" value="WWX25388.1"/>
    <property type="molecule type" value="Genomic_DNA"/>
</dbReference>
<dbReference type="InterPro" id="IPR000700">
    <property type="entry name" value="PAS-assoc_C"/>
</dbReference>
<dbReference type="SMART" id="SM00448">
    <property type="entry name" value="REC"/>
    <property type="match status" value="1"/>
</dbReference>
<keyword evidence="3 9" id="KW-0597">Phosphoprotein</keyword>
<comment type="catalytic activity">
    <reaction evidence="1">
        <text>ATP + protein L-histidine = ADP + protein N-phospho-L-histidine.</text>
        <dbReference type="EC" id="2.7.13.3"/>
    </reaction>
</comment>
<dbReference type="SUPFAM" id="SSF55874">
    <property type="entry name" value="ATPase domain of HSP90 chaperone/DNA topoisomerase II/histidine kinase"/>
    <property type="match status" value="1"/>
</dbReference>
<organism evidence="14 15">
    <name type="scientific">Candidatus Dehalogenimonas loeffleri</name>
    <dbReference type="NCBI Taxonomy" id="3127115"/>
    <lineage>
        <taxon>Bacteria</taxon>
        <taxon>Bacillati</taxon>
        <taxon>Chloroflexota</taxon>
        <taxon>Dehalococcoidia</taxon>
        <taxon>Dehalococcoidales</taxon>
        <taxon>Dehalococcoidaceae</taxon>
        <taxon>Dehalogenimonas</taxon>
    </lineage>
</organism>
<dbReference type="Pfam" id="PF02518">
    <property type="entry name" value="HATPase_c"/>
    <property type="match status" value="1"/>
</dbReference>
<dbReference type="InterPro" id="IPR005467">
    <property type="entry name" value="His_kinase_dom"/>
</dbReference>
<dbReference type="CDD" id="cd00156">
    <property type="entry name" value="REC"/>
    <property type="match status" value="1"/>
</dbReference>
<evidence type="ECO:0000313" key="14">
    <source>
        <dbReference type="EMBL" id="WWX25388.1"/>
    </source>
</evidence>
<feature type="domain" description="PAS" evidence="12">
    <location>
        <begin position="147"/>
        <end position="217"/>
    </location>
</feature>
<protein>
    <recommendedName>
        <fullName evidence="2">histidine kinase</fullName>
        <ecNumber evidence="2">2.7.13.3</ecNumber>
    </recommendedName>
</protein>
<gene>
    <name evidence="14" type="ORF">V8247_00010</name>
</gene>
<dbReference type="Pfam" id="PF13426">
    <property type="entry name" value="PAS_9"/>
    <property type="match status" value="2"/>
</dbReference>
<evidence type="ECO:0000256" key="3">
    <source>
        <dbReference type="ARBA" id="ARBA00022553"/>
    </source>
</evidence>
<dbReference type="SMART" id="SM00387">
    <property type="entry name" value="HATPase_c"/>
    <property type="match status" value="1"/>
</dbReference>
<dbReference type="SUPFAM" id="SSF52172">
    <property type="entry name" value="CheY-like"/>
    <property type="match status" value="1"/>
</dbReference>
<dbReference type="PANTHER" id="PTHR43065">
    <property type="entry name" value="SENSOR HISTIDINE KINASE"/>
    <property type="match status" value="1"/>
</dbReference>
<dbReference type="SMART" id="SM00086">
    <property type="entry name" value="PAC"/>
    <property type="match status" value="2"/>
</dbReference>
<dbReference type="PANTHER" id="PTHR43065:SF46">
    <property type="entry name" value="C4-DICARBOXYLATE TRANSPORT SENSOR PROTEIN DCTB"/>
    <property type="match status" value="1"/>
</dbReference>
<evidence type="ECO:0000256" key="5">
    <source>
        <dbReference type="ARBA" id="ARBA00022741"/>
    </source>
</evidence>
<evidence type="ECO:0000256" key="4">
    <source>
        <dbReference type="ARBA" id="ARBA00022679"/>
    </source>
</evidence>
<dbReference type="PRINTS" id="PR00344">
    <property type="entry name" value="BCTRLSENSOR"/>
</dbReference>
<dbReference type="PROSITE" id="PS50109">
    <property type="entry name" value="HIS_KIN"/>
    <property type="match status" value="1"/>
</dbReference>
<dbReference type="Gene3D" id="3.30.450.20">
    <property type="entry name" value="PAS domain"/>
    <property type="match status" value="3"/>
</dbReference>
<dbReference type="InterPro" id="IPR003661">
    <property type="entry name" value="HisK_dim/P_dom"/>
</dbReference>
<evidence type="ECO:0000256" key="2">
    <source>
        <dbReference type="ARBA" id="ARBA00012438"/>
    </source>
</evidence>
<dbReference type="InterPro" id="IPR036890">
    <property type="entry name" value="HATPase_C_sf"/>
</dbReference>
<name>A0ABZ2J3B3_9CHLR</name>
<dbReference type="Gene3D" id="1.10.287.130">
    <property type="match status" value="1"/>
</dbReference>
<dbReference type="Pfam" id="PF00072">
    <property type="entry name" value="Response_reg"/>
    <property type="match status" value="1"/>
</dbReference>
<dbReference type="Gene3D" id="3.30.565.10">
    <property type="entry name" value="Histidine kinase-like ATPase, C-terminal domain"/>
    <property type="match status" value="1"/>
</dbReference>
<dbReference type="CDD" id="cd00130">
    <property type="entry name" value="PAS"/>
    <property type="match status" value="3"/>
</dbReference>
<evidence type="ECO:0000259" key="11">
    <source>
        <dbReference type="PROSITE" id="PS50110"/>
    </source>
</evidence>
<dbReference type="PROSITE" id="PS50112">
    <property type="entry name" value="PAS"/>
    <property type="match status" value="2"/>
</dbReference>
<feature type="modified residue" description="4-aspartylphosphate" evidence="9">
    <location>
        <position position="694"/>
    </location>
</feature>
<keyword evidence="4" id="KW-0808">Transferase</keyword>
<evidence type="ECO:0000256" key="1">
    <source>
        <dbReference type="ARBA" id="ARBA00000085"/>
    </source>
</evidence>
<dbReference type="SUPFAM" id="SSF55785">
    <property type="entry name" value="PYP-like sensor domain (PAS domain)"/>
    <property type="match status" value="3"/>
</dbReference>
<dbReference type="InterPro" id="IPR036097">
    <property type="entry name" value="HisK_dim/P_sf"/>
</dbReference>
<evidence type="ECO:0000313" key="15">
    <source>
        <dbReference type="Proteomes" id="UP001375370"/>
    </source>
</evidence>
<evidence type="ECO:0000259" key="10">
    <source>
        <dbReference type="PROSITE" id="PS50109"/>
    </source>
</evidence>
<keyword evidence="6" id="KW-0418">Kinase</keyword>
<evidence type="ECO:0000256" key="6">
    <source>
        <dbReference type="ARBA" id="ARBA00022777"/>
    </source>
</evidence>
<evidence type="ECO:0000256" key="8">
    <source>
        <dbReference type="ARBA" id="ARBA00023012"/>
    </source>
</evidence>
<feature type="domain" description="PAS" evidence="12">
    <location>
        <begin position="270"/>
        <end position="340"/>
    </location>
</feature>
<dbReference type="Pfam" id="PF00512">
    <property type="entry name" value="HisKA"/>
    <property type="match status" value="1"/>
</dbReference>
<dbReference type="NCBIfam" id="TIGR00229">
    <property type="entry name" value="sensory_box"/>
    <property type="match status" value="2"/>
</dbReference>
<dbReference type="Pfam" id="PF00989">
    <property type="entry name" value="PAS"/>
    <property type="match status" value="1"/>
</dbReference>
<evidence type="ECO:0000259" key="13">
    <source>
        <dbReference type="PROSITE" id="PS50113"/>
    </source>
</evidence>
<dbReference type="InterPro" id="IPR001789">
    <property type="entry name" value="Sig_transdc_resp-reg_receiver"/>
</dbReference>
<evidence type="ECO:0000259" key="12">
    <source>
        <dbReference type="PROSITE" id="PS50112"/>
    </source>
</evidence>
<dbReference type="EC" id="2.7.13.3" evidence="2"/>
<keyword evidence="15" id="KW-1185">Reference proteome</keyword>
<dbReference type="RefSeq" id="WP_338737527.1">
    <property type="nucleotide sequence ID" value="NZ_CP146612.1"/>
</dbReference>
<dbReference type="InterPro" id="IPR001610">
    <property type="entry name" value="PAC"/>
</dbReference>
<reference evidence="14 15" key="1">
    <citation type="submission" date="2024-03" db="EMBL/GenBank/DDBJ databases">
        <title>A Dehalogenimonas Isolated from Estuarine Sediments Dihaloeliminates Chlorinated Alkanes.</title>
        <authorList>
            <person name="Yang Y."/>
            <person name="Wang H."/>
        </authorList>
    </citation>
    <scope>NUCLEOTIDE SEQUENCE [LARGE SCALE GENOMIC DNA]</scope>
    <source>
        <strain evidence="14 15">W</strain>
    </source>
</reference>
<keyword evidence="7" id="KW-0067">ATP-binding</keyword>
<dbReference type="InterPro" id="IPR035965">
    <property type="entry name" value="PAS-like_dom_sf"/>
</dbReference>
<feature type="domain" description="Response regulatory" evidence="11">
    <location>
        <begin position="645"/>
        <end position="761"/>
    </location>
</feature>
<dbReference type="InterPro" id="IPR003594">
    <property type="entry name" value="HATPase_dom"/>
</dbReference>
<proteinExistence type="predicted"/>
<dbReference type="InterPro" id="IPR011006">
    <property type="entry name" value="CheY-like_superfamily"/>
</dbReference>
<dbReference type="PROSITE" id="PS50113">
    <property type="entry name" value="PAC"/>
    <property type="match status" value="1"/>
</dbReference>
<sequence>MTPDSSGYNSLEKAQNTGGSDYSHINVEGLDIGRSLDALPFYVMLIDANHRILFANNTMCRALKLDAKDVIGRYCPQLVHGVDHFKYCPLQQAIATEKGVEIEAFDAFHNRWLKPAIYPTGQFTDEGEPIFLHLTYDIDDQKKVSQELELKARLLDAATDSIFLTTPDGQIIYANENAFKTRGYTLTELISLNIKALRPPNALTTWEENRRKTVNSNEVIYETSHQRKNNAVFPVEVHAQTIRHDNQKMVLSVVRDITRRKIAECALKNIEERHRTILMTALDGFWMTDLDGRLLEVNDTYCRMSGYSMEELESMKVSDLEAHETIDETKKRIQHIREYGDARFETQHRRKDGNIYDVEISAQYRPVDDGYLVVFIRDITDQKLKEAENRRLREKSELSGRLAAIGEMAAGIAHEINNPLTSVIGFAELLLLEENLPENAAAEVKVIYEGSQRVKDIVARLLTFARQSSPEKIHTDLAEVIDNTIGLRSYVLKTSNIQVVKRYAPDLPRVKADPGQLQQVFLNLIVNAEYAMKQARNQGTLTLTTEQYGDNVRVLVTDDGTGIDEQIQQSIFQPFFTTKDTGEGTGLGLSLSFGIIQEHGGSIRVESQRGHGTTFVIELPAAHHPAGQLATAPVVENRRSENKARFLVIDDEPFVRALIQRLLVQNGHVVEECDEASRALDLLERNNYDVVLLDIRMPGTSGMELYDAICARWPWLAGCVIFITGDSSDVVIRDYLKTISIPVISKPFNRRTLEAAVDSLLLKLDKGKSPAAG</sequence>
<dbReference type="InterPro" id="IPR000014">
    <property type="entry name" value="PAS"/>
</dbReference>
<dbReference type="InterPro" id="IPR004358">
    <property type="entry name" value="Sig_transdc_His_kin-like_C"/>
</dbReference>
<feature type="domain" description="PAC" evidence="13">
    <location>
        <begin position="219"/>
        <end position="269"/>
    </location>
</feature>
<keyword evidence="8" id="KW-0902">Two-component regulatory system</keyword>
<keyword evidence="5" id="KW-0547">Nucleotide-binding</keyword>
<dbReference type="SUPFAM" id="SSF47384">
    <property type="entry name" value="Homodimeric domain of signal transducing histidine kinase"/>
    <property type="match status" value="1"/>
</dbReference>
<dbReference type="SMART" id="SM00091">
    <property type="entry name" value="PAS"/>
    <property type="match status" value="3"/>
</dbReference>
<dbReference type="CDD" id="cd00082">
    <property type="entry name" value="HisKA"/>
    <property type="match status" value="1"/>
</dbReference>
<feature type="domain" description="Histidine kinase" evidence="10">
    <location>
        <begin position="411"/>
        <end position="623"/>
    </location>
</feature>
<evidence type="ECO:0000256" key="7">
    <source>
        <dbReference type="ARBA" id="ARBA00022840"/>
    </source>
</evidence>